<dbReference type="PANTHER" id="PTHR11851">
    <property type="entry name" value="METALLOPROTEASE"/>
    <property type="match status" value="1"/>
</dbReference>
<dbReference type="GeneTree" id="ENSGT00940000158931"/>
<evidence type="ECO:0000256" key="9">
    <source>
        <dbReference type="ARBA" id="ARBA00023128"/>
    </source>
</evidence>
<dbReference type="GO" id="GO:0005743">
    <property type="term" value="C:mitochondrial inner membrane"/>
    <property type="evidence" value="ECO:0007669"/>
    <property type="project" value="UniProtKB-SubCell"/>
</dbReference>
<dbReference type="Pfam" id="PF05193">
    <property type="entry name" value="Peptidase_M16_C"/>
    <property type="match status" value="1"/>
</dbReference>
<evidence type="ECO:0000256" key="3">
    <source>
        <dbReference type="ARBA" id="ARBA00022553"/>
    </source>
</evidence>
<dbReference type="Proteomes" id="UP000016665">
    <property type="component" value="Chromosome 12"/>
</dbReference>
<dbReference type="GO" id="GO:0006122">
    <property type="term" value="P:mitochondrial electron transport, ubiquinol to cytochrome c"/>
    <property type="evidence" value="ECO:0007669"/>
    <property type="project" value="Ensembl"/>
</dbReference>
<dbReference type="Pfam" id="PF00675">
    <property type="entry name" value="Peptidase_M16"/>
    <property type="match status" value="1"/>
</dbReference>
<keyword evidence="6" id="KW-0809">Transit peptide</keyword>
<evidence type="ECO:0000259" key="18">
    <source>
        <dbReference type="Pfam" id="PF05193"/>
    </source>
</evidence>
<dbReference type="InterPro" id="IPR011249">
    <property type="entry name" value="Metalloenz_LuxS/M16"/>
</dbReference>
<sequence length="515" mass="56400">GGGGGGGGGGGCHCHPVRRLPRSRCLLSAPVLGKRGAASYAHTLQNIPETQVTTLENGLRVASEESHQPTCTVGVFIEAGSRYEDAKTNGAGFFVEHMAFKGTKKRPGSAFEKEVESLGAHLNGYTSREQTAFYIKAFSKDMPKVVELLSDLVQNCALEDSQIEKERGIILQELKETDSNLTDVTFDYLHATAYQGTALAHTVEGTTENIKKLTRADLASYVDIHFKAPRMVLAAAGGISHRELVDAAKQHFTGASFEYKAKGSVPDLPRCRFTGSEIRARDDALPLAHIALAVEGPGWADPDNVVLNVANAIIGRYDRTFGGGKVRVLGVQQGEPEAFSSVGKLKVKWLTVSPYLQNQSSRLAALAAEHKLCHSFEPFNTSYSDTGLFGFHFVSDPLSIDDMMFCAQGEWMRLCTSATESEVTRAKNYLRNAMVAQLDGTTRVCENIGSHLLHYGRRIPLEEWDARISAVDAKMVRDVCSKYIYDKCPAIAAVGPIEQLLDYNRIRSSMYWIRL</sequence>
<dbReference type="InterPro" id="IPR050361">
    <property type="entry name" value="MPP/UQCRC_Complex"/>
</dbReference>
<evidence type="ECO:0000256" key="16">
    <source>
        <dbReference type="ARBA" id="ARBA00082886"/>
    </source>
</evidence>
<gene>
    <name evidence="19" type="primary">UQCRC1</name>
</gene>
<keyword evidence="2" id="KW-0813">Transport</keyword>
<organism evidence="19 20">
    <name type="scientific">Ficedula albicollis</name>
    <name type="common">Collared flycatcher</name>
    <name type="synonym">Muscicapa albicollis</name>
    <dbReference type="NCBI Taxonomy" id="59894"/>
    <lineage>
        <taxon>Eukaryota</taxon>
        <taxon>Metazoa</taxon>
        <taxon>Chordata</taxon>
        <taxon>Craniata</taxon>
        <taxon>Vertebrata</taxon>
        <taxon>Euteleostomi</taxon>
        <taxon>Archelosauria</taxon>
        <taxon>Archosauria</taxon>
        <taxon>Dinosauria</taxon>
        <taxon>Saurischia</taxon>
        <taxon>Theropoda</taxon>
        <taxon>Coelurosauria</taxon>
        <taxon>Aves</taxon>
        <taxon>Neognathae</taxon>
        <taxon>Neoaves</taxon>
        <taxon>Telluraves</taxon>
        <taxon>Australaves</taxon>
        <taxon>Passeriformes</taxon>
        <taxon>Muscicapidae</taxon>
        <taxon>Ficedula</taxon>
    </lineage>
</organism>
<evidence type="ECO:0000313" key="19">
    <source>
        <dbReference type="Ensembl" id="ENSFALP00000031783.1"/>
    </source>
</evidence>
<keyword evidence="3" id="KW-0597">Phosphoprotein</keyword>
<accession>A0A803W9X7</accession>
<evidence type="ECO:0000256" key="15">
    <source>
        <dbReference type="ARBA" id="ARBA00081098"/>
    </source>
</evidence>
<dbReference type="Gene3D" id="3.30.830.10">
    <property type="entry name" value="Metalloenzyme, LuxS/M16 peptidase-like"/>
    <property type="match status" value="2"/>
</dbReference>
<dbReference type="SUPFAM" id="SSF63411">
    <property type="entry name" value="LuxS/MPP-like metallohydrolase"/>
    <property type="match status" value="2"/>
</dbReference>
<feature type="domain" description="Peptidase M16 C-terminal" evidence="18">
    <location>
        <begin position="212"/>
        <end position="429"/>
    </location>
</feature>
<evidence type="ECO:0000256" key="2">
    <source>
        <dbReference type="ARBA" id="ARBA00022448"/>
    </source>
</evidence>
<comment type="subunit">
    <text evidence="12">Component of the ubiquinol-cytochrome c oxidoreductase (cytochrome b-c1 complex, complex III, CIII), a multisubunit enzyme composed of 11 subunits. The complex is composed of 3 respiratory subunits cytochrome b, cytochrome c1 and Rieske protein UQCRFS1, 2 core protein subunits UQCRC1/QCR1 and UQCRC2/QCR2, and 6 low-molecular weight protein subunits UQCRH/QCR6, UQCRB/QCR7, UQCRQ/QCR8, UQCR10/QCR9, UQCR11/QCR10 and subunit 9, the cleavage product of Rieske protein UQCRFS1. The complex exists as an obligatory dimer and forms supercomplexes (SCs) in the inner mitochondrial membrane with NADH-ubiquinone oxidoreductase (complex I, CI) and cytochrome c oxidase (complex IV, CIV), resulting in different assemblies (supercomplex SCI(1)III(2)IV(1) and megacomplex MCI(2)III(2)IV(2)). Interacts with UQCC6. Interacts with STMP1.</text>
</comment>
<dbReference type="GO" id="GO:0046872">
    <property type="term" value="F:metal ion binding"/>
    <property type="evidence" value="ECO:0007669"/>
    <property type="project" value="InterPro"/>
</dbReference>
<evidence type="ECO:0000256" key="13">
    <source>
        <dbReference type="ARBA" id="ARBA00070376"/>
    </source>
</evidence>
<dbReference type="GO" id="GO:0045275">
    <property type="term" value="C:respiratory chain complex III"/>
    <property type="evidence" value="ECO:0007669"/>
    <property type="project" value="Ensembl"/>
</dbReference>
<keyword evidence="20" id="KW-1185">Reference proteome</keyword>
<evidence type="ECO:0000256" key="1">
    <source>
        <dbReference type="ARBA" id="ARBA00004443"/>
    </source>
</evidence>
<evidence type="ECO:0000256" key="8">
    <source>
        <dbReference type="ARBA" id="ARBA00022990"/>
    </source>
</evidence>
<comment type="similarity">
    <text evidence="11">Belongs to the peptidase M16 family. UQCRC1/QCR1 subfamily.</text>
</comment>
<reference evidence="19" key="3">
    <citation type="submission" date="2025-09" db="UniProtKB">
        <authorList>
            <consortium name="Ensembl"/>
        </authorList>
    </citation>
    <scope>IDENTIFICATION</scope>
</reference>
<dbReference type="FunFam" id="3.30.830.10:FF:000016">
    <property type="entry name" value="Cytochrome b-c1 complex subunit 1, mitochondrial"/>
    <property type="match status" value="1"/>
</dbReference>
<evidence type="ECO:0000313" key="20">
    <source>
        <dbReference type="Proteomes" id="UP000016665"/>
    </source>
</evidence>
<dbReference type="PANTHER" id="PTHR11851:SF116">
    <property type="entry name" value="CYTOCHROME B-C1 COMPLEX SUBUNIT 1, MITOCHONDRIAL"/>
    <property type="match status" value="1"/>
</dbReference>
<evidence type="ECO:0000256" key="7">
    <source>
        <dbReference type="ARBA" id="ARBA00022982"/>
    </source>
</evidence>
<dbReference type="InterPro" id="IPR007863">
    <property type="entry name" value="Peptidase_M16_C"/>
</dbReference>
<evidence type="ECO:0000256" key="4">
    <source>
        <dbReference type="ARBA" id="ARBA00022660"/>
    </source>
</evidence>
<evidence type="ECO:0000256" key="11">
    <source>
        <dbReference type="ARBA" id="ARBA00061208"/>
    </source>
</evidence>
<dbReference type="Ensembl" id="ENSFALT00000030779.1">
    <property type="protein sequence ID" value="ENSFALP00000031783.1"/>
    <property type="gene ID" value="ENSFALG00000008225.2"/>
</dbReference>
<evidence type="ECO:0000256" key="10">
    <source>
        <dbReference type="ARBA" id="ARBA00023136"/>
    </source>
</evidence>
<keyword evidence="4" id="KW-0679">Respiratory chain</keyword>
<proteinExistence type="inferred from homology"/>
<keyword evidence="7" id="KW-0249">Electron transport</keyword>
<reference evidence="19" key="2">
    <citation type="submission" date="2025-08" db="UniProtKB">
        <authorList>
            <consortium name="Ensembl"/>
        </authorList>
    </citation>
    <scope>IDENTIFICATION</scope>
</reference>
<comment type="subcellular location">
    <subcellularLocation>
        <location evidence="1">Mitochondrion inner membrane</location>
        <topology evidence="1">Peripheral membrane protein</topology>
        <orientation evidence="1">Matrix side</orientation>
    </subcellularLocation>
</comment>
<reference evidence="19 20" key="1">
    <citation type="journal article" date="2012" name="Nature">
        <title>The genomic landscape of species divergence in Ficedula flycatchers.</title>
        <authorList>
            <person name="Ellegren H."/>
            <person name="Smeds L."/>
            <person name="Burri R."/>
            <person name="Olason P.I."/>
            <person name="Backstrom N."/>
            <person name="Kawakami T."/>
            <person name="Kunstner A."/>
            <person name="Makinen H."/>
            <person name="Nadachowska-Brzyska K."/>
            <person name="Qvarnstrom A."/>
            <person name="Uebbing S."/>
            <person name="Wolf J.B."/>
        </authorList>
    </citation>
    <scope>NUCLEOTIDE SEQUENCE [LARGE SCALE GENOMIC DNA]</scope>
</reference>
<evidence type="ECO:0000256" key="6">
    <source>
        <dbReference type="ARBA" id="ARBA00022946"/>
    </source>
</evidence>
<keyword evidence="10" id="KW-0472">Membrane</keyword>
<keyword evidence="8" id="KW-0007">Acetylation</keyword>
<keyword evidence="9" id="KW-0496">Mitochondrion</keyword>
<dbReference type="InterPro" id="IPR011765">
    <property type="entry name" value="Pept_M16_N"/>
</dbReference>
<evidence type="ECO:0000256" key="14">
    <source>
        <dbReference type="ARBA" id="ARBA00076278"/>
    </source>
</evidence>
<evidence type="ECO:0000259" key="17">
    <source>
        <dbReference type="Pfam" id="PF00675"/>
    </source>
</evidence>
<keyword evidence="5" id="KW-0999">Mitochondrion inner membrane</keyword>
<dbReference type="GO" id="GO:0031625">
    <property type="term" value="F:ubiquitin protein ligase binding"/>
    <property type="evidence" value="ECO:0007669"/>
    <property type="project" value="Ensembl"/>
</dbReference>
<name>A0A803W9X7_FICAL</name>
<evidence type="ECO:0000256" key="5">
    <source>
        <dbReference type="ARBA" id="ARBA00022792"/>
    </source>
</evidence>
<protein>
    <recommendedName>
        <fullName evidence="13">Cytochrome b-c1 complex subunit 1, mitochondrial</fullName>
    </recommendedName>
    <alternativeName>
        <fullName evidence="14">Complex III subunit 1</fullName>
    </alternativeName>
    <alternativeName>
        <fullName evidence="15">Core protein I</fullName>
    </alternativeName>
    <alternativeName>
        <fullName evidence="16">Ubiquinol-cytochrome-c reductase complex core protein 1</fullName>
    </alternativeName>
</protein>
<evidence type="ECO:0000256" key="12">
    <source>
        <dbReference type="ARBA" id="ARBA00064195"/>
    </source>
</evidence>
<dbReference type="FunFam" id="3.30.830.10:FF:000001">
    <property type="entry name" value="Mitochondrial-processing peptidase subunit beta, mitochondrial"/>
    <property type="match status" value="1"/>
</dbReference>
<feature type="domain" description="Peptidase M16 N-terminal" evidence="17">
    <location>
        <begin position="60"/>
        <end position="206"/>
    </location>
</feature>
<dbReference type="AlphaFoldDB" id="A0A803W9X7"/>